<proteinExistence type="predicted"/>
<protein>
    <submittedName>
        <fullName evidence="1">Uncharacterized protein</fullName>
    </submittedName>
</protein>
<dbReference type="Gramene" id="MELO3C031855.2.1">
    <property type="protein sequence ID" value="MELO3C031855.2.1"/>
    <property type="gene ID" value="MELO3C031855.2"/>
</dbReference>
<dbReference type="PANTHER" id="PTHR46758:SF21">
    <property type="entry name" value="MYND-TYPE DOMAIN-CONTAINING PROTEIN"/>
    <property type="match status" value="1"/>
</dbReference>
<dbReference type="PANTHER" id="PTHR46758">
    <property type="entry name" value="MYND DOMAIN-CONTAINING"/>
    <property type="match status" value="1"/>
</dbReference>
<dbReference type="InterPro" id="IPR044508">
    <property type="entry name" value="At5g50450/At1g67340-like"/>
</dbReference>
<evidence type="ECO:0000313" key="1">
    <source>
        <dbReference type="EnsemblPlants" id="MELO3C031855.2.1"/>
    </source>
</evidence>
<name>A0A9I9ECE5_CUCME</name>
<organism evidence="1">
    <name type="scientific">Cucumis melo</name>
    <name type="common">Muskmelon</name>
    <dbReference type="NCBI Taxonomy" id="3656"/>
    <lineage>
        <taxon>Eukaryota</taxon>
        <taxon>Viridiplantae</taxon>
        <taxon>Streptophyta</taxon>
        <taxon>Embryophyta</taxon>
        <taxon>Tracheophyta</taxon>
        <taxon>Spermatophyta</taxon>
        <taxon>Magnoliopsida</taxon>
        <taxon>eudicotyledons</taxon>
        <taxon>Gunneridae</taxon>
        <taxon>Pentapetalae</taxon>
        <taxon>rosids</taxon>
        <taxon>fabids</taxon>
        <taxon>Cucurbitales</taxon>
        <taxon>Cucurbitaceae</taxon>
        <taxon>Benincaseae</taxon>
        <taxon>Cucumis</taxon>
    </lineage>
</organism>
<accession>A0A9I9ECE5</accession>
<dbReference type="AlphaFoldDB" id="A0A9I9ECE5"/>
<reference evidence="1" key="1">
    <citation type="submission" date="2023-03" db="UniProtKB">
        <authorList>
            <consortium name="EnsemblPlants"/>
        </authorList>
    </citation>
    <scope>IDENTIFICATION</scope>
</reference>
<dbReference type="EnsemblPlants" id="MELO3C031855.2.1">
    <property type="protein sequence ID" value="MELO3C031855.2.1"/>
    <property type="gene ID" value="MELO3C031855.2"/>
</dbReference>
<sequence>CLLLSNFGCNIPAPEAHLASQFLAKWFEARGGSLGNGLRLCSHVGCGRSETRRHEFRRCSVCGAVISAFRSFWN</sequence>